<evidence type="ECO:0000313" key="3">
    <source>
        <dbReference type="EMBL" id="SDP09402.1"/>
    </source>
</evidence>
<dbReference type="InterPro" id="IPR001789">
    <property type="entry name" value="Sig_transdc_resp-reg_receiver"/>
</dbReference>
<dbReference type="Gene3D" id="3.40.50.2300">
    <property type="match status" value="1"/>
</dbReference>
<dbReference type="RefSeq" id="WP_425412502.1">
    <property type="nucleotide sequence ID" value="NZ_FNIX01000005.1"/>
</dbReference>
<dbReference type="Pfam" id="PF00072">
    <property type="entry name" value="Response_reg"/>
    <property type="match status" value="1"/>
</dbReference>
<dbReference type="Proteomes" id="UP000199691">
    <property type="component" value="Unassembled WGS sequence"/>
</dbReference>
<sequence length="70" mass="7409">MVLLVEDDPDVREGLGLALRRQGPDVRAAGTGEAGVEELRESRPDIVVLDISRVKVAGVPTSDVNCPQTA</sequence>
<protein>
    <submittedName>
        <fullName evidence="3">Response regulator receiver domain-containing protein</fullName>
    </submittedName>
</protein>
<proteinExistence type="predicted"/>
<evidence type="ECO:0000259" key="2">
    <source>
        <dbReference type="PROSITE" id="PS50110"/>
    </source>
</evidence>
<dbReference type="EMBL" id="FNIX01000005">
    <property type="protein sequence ID" value="SDP09402.1"/>
    <property type="molecule type" value="Genomic_DNA"/>
</dbReference>
<keyword evidence="4" id="KW-1185">Reference proteome</keyword>
<dbReference type="STRING" id="641025.SAMN05421507_105223"/>
<feature type="modified residue" description="4-aspartylphosphate" evidence="1">
    <location>
        <position position="50"/>
    </location>
</feature>
<evidence type="ECO:0000256" key="1">
    <source>
        <dbReference type="PROSITE-ProRule" id="PRU00169"/>
    </source>
</evidence>
<dbReference type="GO" id="GO:0000160">
    <property type="term" value="P:phosphorelay signal transduction system"/>
    <property type="evidence" value="ECO:0007669"/>
    <property type="project" value="InterPro"/>
</dbReference>
<reference evidence="4" key="1">
    <citation type="submission" date="2016-10" db="EMBL/GenBank/DDBJ databases">
        <authorList>
            <person name="Varghese N."/>
            <person name="Submissions S."/>
        </authorList>
    </citation>
    <scope>NUCLEOTIDE SEQUENCE [LARGE SCALE GENOMIC DNA]</scope>
    <source>
        <strain evidence="4">CGMCC 4.6609</strain>
    </source>
</reference>
<accession>A0A1H0PW72</accession>
<keyword evidence="1" id="KW-0597">Phosphoprotein</keyword>
<evidence type="ECO:0000313" key="4">
    <source>
        <dbReference type="Proteomes" id="UP000199691"/>
    </source>
</evidence>
<feature type="domain" description="Response regulatory" evidence="2">
    <location>
        <begin position="1"/>
        <end position="70"/>
    </location>
</feature>
<dbReference type="SUPFAM" id="SSF52172">
    <property type="entry name" value="CheY-like"/>
    <property type="match status" value="1"/>
</dbReference>
<dbReference type="PROSITE" id="PS50110">
    <property type="entry name" value="RESPONSE_REGULATORY"/>
    <property type="match status" value="1"/>
</dbReference>
<organism evidence="3 4">
    <name type="scientific">Lentzea jiangxiensis</name>
    <dbReference type="NCBI Taxonomy" id="641025"/>
    <lineage>
        <taxon>Bacteria</taxon>
        <taxon>Bacillati</taxon>
        <taxon>Actinomycetota</taxon>
        <taxon>Actinomycetes</taxon>
        <taxon>Pseudonocardiales</taxon>
        <taxon>Pseudonocardiaceae</taxon>
        <taxon>Lentzea</taxon>
    </lineage>
</organism>
<name>A0A1H0PW72_9PSEU</name>
<dbReference type="InterPro" id="IPR011006">
    <property type="entry name" value="CheY-like_superfamily"/>
</dbReference>
<dbReference type="AlphaFoldDB" id="A0A1H0PW72"/>
<gene>
    <name evidence="3" type="ORF">SAMN05421507_105223</name>
</gene>